<name>A0A387HGH0_9ACTN</name>
<proteinExistence type="predicted"/>
<dbReference type="AlphaFoldDB" id="A0A387HGH0"/>
<evidence type="ECO:0000313" key="1">
    <source>
        <dbReference type="EMBL" id="AYG80010.1"/>
    </source>
</evidence>
<keyword evidence="2" id="KW-1185">Reference proteome</keyword>
<dbReference type="EMBL" id="CP032698">
    <property type="protein sequence ID" value="AYG80010.1"/>
    <property type="molecule type" value="Genomic_DNA"/>
</dbReference>
<gene>
    <name evidence="1" type="ORF">DWB77_02130</name>
</gene>
<protein>
    <submittedName>
        <fullName evidence="1">Uncharacterized protein</fullName>
    </submittedName>
</protein>
<reference evidence="1 2" key="1">
    <citation type="submission" date="2018-10" db="EMBL/GenBank/DDBJ databases">
        <title>Relationship between Morphology and Antimicrobial Activity in Streptomyces.</title>
        <authorList>
            <person name="Kang H.J."/>
            <person name="Kim S.B."/>
        </authorList>
    </citation>
    <scope>NUCLEOTIDE SEQUENCE [LARGE SCALE GENOMIC DNA]</scope>
    <source>
        <strain evidence="1 2">BH38</strain>
    </source>
</reference>
<evidence type="ECO:0000313" key="2">
    <source>
        <dbReference type="Proteomes" id="UP000271554"/>
    </source>
</evidence>
<accession>A0A387HGH0</accession>
<dbReference type="KEGG" id="shun:DWB77_02130"/>
<sequence length="66" mass="7036">MLDTQLRKVLIEAGGEVSWSFVLRQLGVRSAEVESAAARIGATVGTRRTVEAGRPVKVVKLGCLAK</sequence>
<organism evidence="1 2">
    <name type="scientific">Streptomyces hundungensis</name>
    <dbReference type="NCBI Taxonomy" id="1077946"/>
    <lineage>
        <taxon>Bacteria</taxon>
        <taxon>Bacillati</taxon>
        <taxon>Actinomycetota</taxon>
        <taxon>Actinomycetes</taxon>
        <taxon>Kitasatosporales</taxon>
        <taxon>Streptomycetaceae</taxon>
        <taxon>Streptomyces</taxon>
    </lineage>
</organism>
<dbReference type="Proteomes" id="UP000271554">
    <property type="component" value="Chromosome"/>
</dbReference>